<evidence type="ECO:0000313" key="4">
    <source>
        <dbReference type="Proteomes" id="UP000267536"/>
    </source>
</evidence>
<evidence type="ECO:0000259" key="2">
    <source>
        <dbReference type="Pfam" id="PF13482"/>
    </source>
</evidence>
<dbReference type="InterPro" id="IPR038720">
    <property type="entry name" value="YprB_RNase_H-like_dom"/>
</dbReference>
<gene>
    <name evidence="3" type="ORF">EF294_13325</name>
</gene>
<dbReference type="OrthoDB" id="3274988at2"/>
<reference evidence="3 4" key="1">
    <citation type="submission" date="2018-11" db="EMBL/GenBank/DDBJ databases">
        <title>Draft genome sequence of Gordonia sp. RS15-1S isolated from rice stems.</title>
        <authorList>
            <person name="Muangham S."/>
        </authorList>
    </citation>
    <scope>NUCLEOTIDE SEQUENCE [LARGE SCALE GENOMIC DNA]</scope>
    <source>
        <strain evidence="3 4">RS15-1S</strain>
    </source>
</reference>
<sequence length="577" mass="64766">MVSLLHARDLAGCEHRLALDSAYSEMIRDRPRTPEAARRTEAAALHRDRVRDLLRAIHSDQSPNTFVTVGQGSSAQRAARTVRACQEGAQWIWNATLPIDPDRGRRGHSELLVRVDDGYLPIIVVNHRASYAAKPRRGAPAEGTAALMTSPLWGWVPTPDPHRTIRNHRRDQLRLAHLTQMLLDEGLAPTRDEPDLCGGVIGLDIDCIVVHRIGTTLPDYRSVFERRQNVAAKSVRTTPRRVSECRSCPWWEKCGPELEARRDISLVVSSGQADTLTEVGIRTVDQLARYEGPAPQSWPSNVAFDDAVVNAIAWLADVPLVRRVERPLVQRADVEVDVDMESYGEDGAYLWGTLLTDNVDRDRPVRYRPFVTWQPLPTADEARSFAEFWAWLNAERQAAHDSGKTFAAYCYSQQAENRWLLSTADRFAGIPGIPSRAAVQTFIDSSEWVDIYEAVSANFVCPQGKGLKKIAPVAGFSWRDDEAGGAASMDWYTRAVAIGTTELDLSQRDRLLAYNEDDVCATKVLREWMDGDWADPDLARRVPYQDELLTLRRRSQARRTQGIEERPGADQRDGAEQ</sequence>
<protein>
    <submittedName>
        <fullName evidence="3">TM0106 family RecB-like putative nuclease</fullName>
    </submittedName>
</protein>
<dbReference type="NCBIfam" id="TIGR03491">
    <property type="entry name" value="TM0106 family RecB-like putative nuclease"/>
    <property type="match status" value="1"/>
</dbReference>
<proteinExistence type="predicted"/>
<dbReference type="EMBL" id="RKMH01000009">
    <property type="protein sequence ID" value="RPA59552.1"/>
    <property type="molecule type" value="Genomic_DNA"/>
</dbReference>
<accession>A0A3N4G9Z1</accession>
<evidence type="ECO:0000256" key="1">
    <source>
        <dbReference type="SAM" id="MobiDB-lite"/>
    </source>
</evidence>
<organism evidence="3 4">
    <name type="scientific">Gordonia oryzae</name>
    <dbReference type="NCBI Taxonomy" id="2487349"/>
    <lineage>
        <taxon>Bacteria</taxon>
        <taxon>Bacillati</taxon>
        <taxon>Actinomycetota</taxon>
        <taxon>Actinomycetes</taxon>
        <taxon>Mycobacteriales</taxon>
        <taxon>Gordoniaceae</taxon>
        <taxon>Gordonia</taxon>
    </lineage>
</organism>
<name>A0A3N4G9Z1_9ACTN</name>
<evidence type="ECO:0000313" key="3">
    <source>
        <dbReference type="EMBL" id="RPA59552.1"/>
    </source>
</evidence>
<feature type="compositionally biased region" description="Basic and acidic residues" evidence="1">
    <location>
        <begin position="561"/>
        <end position="577"/>
    </location>
</feature>
<feature type="region of interest" description="Disordered" evidence="1">
    <location>
        <begin position="553"/>
        <end position="577"/>
    </location>
</feature>
<dbReference type="InterPro" id="IPR019993">
    <property type="entry name" value="RecB_nuclease_TM0106_put"/>
</dbReference>
<dbReference type="RefSeq" id="WP_123930923.1">
    <property type="nucleotide sequence ID" value="NZ_JBPSDP010000008.1"/>
</dbReference>
<dbReference type="Pfam" id="PF13482">
    <property type="entry name" value="RNase_H_2"/>
    <property type="match status" value="1"/>
</dbReference>
<dbReference type="Proteomes" id="UP000267536">
    <property type="component" value="Unassembled WGS sequence"/>
</dbReference>
<keyword evidence="4" id="KW-1185">Reference proteome</keyword>
<comment type="caution">
    <text evidence="3">The sequence shown here is derived from an EMBL/GenBank/DDBJ whole genome shotgun (WGS) entry which is preliminary data.</text>
</comment>
<dbReference type="AlphaFoldDB" id="A0A3N4G9Z1"/>
<feature type="domain" description="YprB ribonuclease H-like" evidence="2">
    <location>
        <begin position="445"/>
        <end position="529"/>
    </location>
</feature>